<evidence type="ECO:0000313" key="2">
    <source>
        <dbReference type="Proteomes" id="UP000053024"/>
    </source>
</evidence>
<dbReference type="Proteomes" id="UP000053024">
    <property type="component" value="Unassembled WGS sequence"/>
</dbReference>
<protein>
    <submittedName>
        <fullName evidence="1">Uncharacterized protein</fullName>
    </submittedName>
</protein>
<dbReference type="EMBL" id="LMWX01000078">
    <property type="protein sequence ID" value="KUN76008.1"/>
    <property type="molecule type" value="Genomic_DNA"/>
</dbReference>
<keyword evidence="2" id="KW-1185">Reference proteome</keyword>
<proteinExistence type="predicted"/>
<accession>A0A101SLJ6</accession>
<dbReference type="OrthoDB" id="4218839at2"/>
<dbReference type="STRING" id="285568.AQJ66_35270"/>
<dbReference type="RefSeq" id="WP_061930578.1">
    <property type="nucleotide sequence ID" value="NZ_KQ948882.1"/>
</dbReference>
<reference evidence="1 2" key="1">
    <citation type="submission" date="2015-10" db="EMBL/GenBank/DDBJ databases">
        <title>Draft genome sequence of Streptomyces bungoensis DSM 41781, type strain for the species Streptomyces bungoensis.</title>
        <authorList>
            <person name="Ruckert C."/>
            <person name="Winkler A."/>
            <person name="Kalinowski J."/>
            <person name="Kampfer P."/>
            <person name="Glaeser S."/>
        </authorList>
    </citation>
    <scope>NUCLEOTIDE SEQUENCE [LARGE SCALE GENOMIC DNA]</scope>
    <source>
        <strain evidence="1 2">DSM 41781</strain>
    </source>
</reference>
<organism evidence="1 2">
    <name type="scientific">Streptomyces bungoensis</name>
    <dbReference type="NCBI Taxonomy" id="285568"/>
    <lineage>
        <taxon>Bacteria</taxon>
        <taxon>Bacillati</taxon>
        <taxon>Actinomycetota</taxon>
        <taxon>Actinomycetes</taxon>
        <taxon>Kitasatosporales</taxon>
        <taxon>Streptomycetaceae</taxon>
        <taxon>Streptomyces</taxon>
    </lineage>
</organism>
<dbReference type="AlphaFoldDB" id="A0A101SLJ6"/>
<comment type="caution">
    <text evidence="1">The sequence shown here is derived from an EMBL/GenBank/DDBJ whole genome shotgun (WGS) entry which is preliminary data.</text>
</comment>
<name>A0A101SLJ6_9ACTN</name>
<evidence type="ECO:0000313" key="1">
    <source>
        <dbReference type="EMBL" id="KUN76008.1"/>
    </source>
</evidence>
<gene>
    <name evidence="1" type="ORF">AQJ66_35270</name>
</gene>
<sequence>MVLSVERERVSTGRSAWNIASYDHGIGHVKTGDRDAVAYADRAAVSVVPCARKGDRDEAVSTYVITVKSGREDESAMHRLISGYTAALRKQHPC</sequence>